<sequence length="165" mass="17355">DAEALMGMFPQCTPSKVKRNMIFLVEAPTTVFKLVTIARKLNKGCDLDFAAPLLHHAGMLAICSWKKPGAVGYPGAVAGRQQHRRGRSGGAAGGLGQPRRAPLCQLSQGRLPKGAPGSGGSLLQEPTAAITITTLPAFSLSSPSSHLLLFVLLHEGLRPLRAPKC</sequence>
<feature type="non-terminal residue" evidence="2">
    <location>
        <position position="1"/>
    </location>
</feature>
<gene>
    <name evidence="2" type="ORF">PCOR1329_LOCUS80577</name>
</gene>
<keyword evidence="3" id="KW-1185">Reference proteome</keyword>
<dbReference type="EMBL" id="CAUYUJ010021428">
    <property type="protein sequence ID" value="CAK0904623.1"/>
    <property type="molecule type" value="Genomic_DNA"/>
</dbReference>
<evidence type="ECO:0000313" key="3">
    <source>
        <dbReference type="Proteomes" id="UP001189429"/>
    </source>
</evidence>
<comment type="caution">
    <text evidence="2">The sequence shown here is derived from an EMBL/GenBank/DDBJ whole genome shotgun (WGS) entry which is preliminary data.</text>
</comment>
<feature type="region of interest" description="Disordered" evidence="1">
    <location>
        <begin position="80"/>
        <end position="100"/>
    </location>
</feature>
<accession>A0ABN9Y070</accession>
<protein>
    <submittedName>
        <fullName evidence="2">Uncharacterized protein</fullName>
    </submittedName>
</protein>
<organism evidence="2 3">
    <name type="scientific">Prorocentrum cordatum</name>
    <dbReference type="NCBI Taxonomy" id="2364126"/>
    <lineage>
        <taxon>Eukaryota</taxon>
        <taxon>Sar</taxon>
        <taxon>Alveolata</taxon>
        <taxon>Dinophyceae</taxon>
        <taxon>Prorocentrales</taxon>
        <taxon>Prorocentraceae</taxon>
        <taxon>Prorocentrum</taxon>
    </lineage>
</organism>
<proteinExistence type="predicted"/>
<name>A0ABN9Y070_9DINO</name>
<reference evidence="2" key="1">
    <citation type="submission" date="2023-10" db="EMBL/GenBank/DDBJ databases">
        <authorList>
            <person name="Chen Y."/>
            <person name="Shah S."/>
            <person name="Dougan E. K."/>
            <person name="Thang M."/>
            <person name="Chan C."/>
        </authorList>
    </citation>
    <scope>NUCLEOTIDE SEQUENCE [LARGE SCALE GENOMIC DNA]</scope>
</reference>
<dbReference type="Proteomes" id="UP001189429">
    <property type="component" value="Unassembled WGS sequence"/>
</dbReference>
<evidence type="ECO:0000256" key="1">
    <source>
        <dbReference type="SAM" id="MobiDB-lite"/>
    </source>
</evidence>
<evidence type="ECO:0000313" key="2">
    <source>
        <dbReference type="EMBL" id="CAK0904623.1"/>
    </source>
</evidence>